<evidence type="ECO:0008006" key="6">
    <source>
        <dbReference type="Google" id="ProtNLM"/>
    </source>
</evidence>
<proteinExistence type="inferred from homology"/>
<accession>A0A0B7NWQ6</accession>
<dbReference type="AlphaFoldDB" id="A0A0B7NWQ6"/>
<protein>
    <recommendedName>
        <fullName evidence="6">Glycosyltransferase family 15 protein</fullName>
    </recommendedName>
</protein>
<dbReference type="InterPro" id="IPR002685">
    <property type="entry name" value="Glyco_trans_15"/>
</dbReference>
<evidence type="ECO:0000313" key="4">
    <source>
        <dbReference type="EMBL" id="CEP19808.1"/>
    </source>
</evidence>
<dbReference type="GO" id="GO:0016020">
    <property type="term" value="C:membrane"/>
    <property type="evidence" value="ECO:0007669"/>
    <property type="project" value="InterPro"/>
</dbReference>
<organism evidence="4 5">
    <name type="scientific">Parasitella parasitica</name>
    <dbReference type="NCBI Taxonomy" id="35722"/>
    <lineage>
        <taxon>Eukaryota</taxon>
        <taxon>Fungi</taxon>
        <taxon>Fungi incertae sedis</taxon>
        <taxon>Mucoromycota</taxon>
        <taxon>Mucoromycotina</taxon>
        <taxon>Mucoromycetes</taxon>
        <taxon>Mucorales</taxon>
        <taxon>Mucorineae</taxon>
        <taxon>Mucoraceae</taxon>
        <taxon>Parasitella</taxon>
    </lineage>
</organism>
<dbReference type="FunFam" id="3.90.550.10:FF:000051">
    <property type="entry name" value="Alpha-1,2-mannosyltransferase (Ktr4)"/>
    <property type="match status" value="1"/>
</dbReference>
<sequence>MVHLLDNPFDADPIASPNKAPSYKRRKLWKILVRFTLVSTLIAVCYFFGRSIQWGTLSENYGFSAKDVDFMRYFCSQIQASSSQSFVSGNSLTQVVAEEELEHHKAGYLNPQDTPLPDDTIPDKVWDNLPVKGAYYMIVRNENLADARSVIKSMEDHMKNGTRYPWVFLNNQAFTAEFKRYVTRLTNAPVFFGKIDLQVWEYPHWIDIPRAEFLMLQQEIQGAHKGASLSYHQMLRYHTGYFFHHPLLRNVEYTWRVEPGSDYSCQMDQDMFLYMKQHQKKLGFVLTMREAPATIPTLWSRVNEFRSYYPEYILPQNETIWPWIVDKESGEYNMCHFWSNFQLADLSFFRSEAYQQYFKYLDNTGNFFYERWGDAPVQTIAAALFMQKKDIHFFNDIGYSHTSALHCPYNETLLRKCSCDVNSNYGKYLAIYCNSSTDCFNLIRDKAKQFRENSLAGYGQQEPHPEQQRKQLKEQDEAYEAMYQDPNKVEQKNALGVSMDDVPKAAAAVAAVKLDGNSQDQQVIAHDTADEEYRKLTDSALPRVKGAFVVLVRNSELYALRSSMRYLEDRFNHKYNYPWIFLNEEPFTEEFKNMTSMMTNAQVSYGLVPQEHWSYPGYIDQEYAAQCRDALAAQGIPYGGSESYRHMCRYQSGFFMLHPLLDNLDYYWRVEPGVKFSCDMDYDPFRLMQERDLKYGFTIALREYRATIPSLWKTTLEFAKTHPQYIYPRTRPDSLLRLVSDDNGWSYNLCHFWSNFEIASVKYMRSEGYQSYFRYLDEAGGFFYERWGDAPVHSIAVALMLKQSDVHWFYDIGYKHDNFEHCPTEEKWLTNSKCYCDPSTSFDFNLGSCTNLFLDVMNRTASSFIVTRPDPEDLPI</sequence>
<comment type="similarity">
    <text evidence="1">Belongs to the glycosyltransferase 15 family.</text>
</comment>
<feature type="transmembrane region" description="Helical" evidence="3">
    <location>
        <begin position="31"/>
        <end position="49"/>
    </location>
</feature>
<dbReference type="GO" id="GO:0006487">
    <property type="term" value="P:protein N-linked glycosylation"/>
    <property type="evidence" value="ECO:0007669"/>
    <property type="project" value="TreeGrafter"/>
</dbReference>
<dbReference type="InterPro" id="IPR029044">
    <property type="entry name" value="Nucleotide-diphossugar_trans"/>
</dbReference>
<evidence type="ECO:0000256" key="2">
    <source>
        <dbReference type="ARBA" id="ARBA00022679"/>
    </source>
</evidence>
<evidence type="ECO:0000256" key="1">
    <source>
        <dbReference type="ARBA" id="ARBA00007677"/>
    </source>
</evidence>
<dbReference type="PANTHER" id="PTHR31121:SF6">
    <property type="entry name" value="ALPHA-1,2 MANNOSYLTRANSFERASE KTR1"/>
    <property type="match status" value="1"/>
</dbReference>
<dbReference type="OrthoDB" id="439943at2759"/>
<evidence type="ECO:0000256" key="3">
    <source>
        <dbReference type="SAM" id="Phobius"/>
    </source>
</evidence>
<dbReference type="Pfam" id="PF01793">
    <property type="entry name" value="Glyco_transf_15"/>
    <property type="match status" value="2"/>
</dbReference>
<dbReference type="GO" id="GO:0000032">
    <property type="term" value="P:cell wall mannoprotein biosynthetic process"/>
    <property type="evidence" value="ECO:0007669"/>
    <property type="project" value="TreeGrafter"/>
</dbReference>
<dbReference type="EMBL" id="LN734086">
    <property type="protein sequence ID" value="CEP19808.1"/>
    <property type="molecule type" value="Genomic_DNA"/>
</dbReference>
<dbReference type="GO" id="GO:0000026">
    <property type="term" value="F:alpha-1,2-mannosyltransferase activity"/>
    <property type="evidence" value="ECO:0007669"/>
    <property type="project" value="TreeGrafter"/>
</dbReference>
<dbReference type="Proteomes" id="UP000054107">
    <property type="component" value="Unassembled WGS sequence"/>
</dbReference>
<dbReference type="GO" id="GO:0005794">
    <property type="term" value="C:Golgi apparatus"/>
    <property type="evidence" value="ECO:0007669"/>
    <property type="project" value="TreeGrafter"/>
</dbReference>
<dbReference type="Gene3D" id="3.90.550.10">
    <property type="entry name" value="Spore Coat Polysaccharide Biosynthesis Protein SpsA, Chain A"/>
    <property type="match status" value="2"/>
</dbReference>
<dbReference type="STRING" id="35722.A0A0B7NWQ6"/>
<reference evidence="4 5" key="1">
    <citation type="submission" date="2014-09" db="EMBL/GenBank/DDBJ databases">
        <authorList>
            <person name="Ellenberger Sabrina"/>
        </authorList>
    </citation>
    <scope>NUCLEOTIDE SEQUENCE [LARGE SCALE GENOMIC DNA]</scope>
    <source>
        <strain evidence="4 5">CBS 412.66</strain>
    </source>
</reference>
<evidence type="ECO:0000313" key="5">
    <source>
        <dbReference type="Proteomes" id="UP000054107"/>
    </source>
</evidence>
<dbReference type="SUPFAM" id="SSF53448">
    <property type="entry name" value="Nucleotide-diphospho-sugar transferases"/>
    <property type="match status" value="2"/>
</dbReference>
<gene>
    <name evidence="4" type="primary">PARPA_14125.1 scaffold 47922</name>
</gene>
<keyword evidence="2" id="KW-0808">Transferase</keyword>
<keyword evidence="3" id="KW-0812">Transmembrane</keyword>
<keyword evidence="3" id="KW-1133">Transmembrane helix</keyword>
<keyword evidence="3" id="KW-0472">Membrane</keyword>
<dbReference type="PANTHER" id="PTHR31121">
    <property type="entry name" value="ALPHA-1,2 MANNOSYLTRANSFERASE KTR1"/>
    <property type="match status" value="1"/>
</dbReference>
<keyword evidence="5" id="KW-1185">Reference proteome</keyword>
<name>A0A0B7NWQ6_9FUNG</name>